<feature type="region of interest" description="Disordered" evidence="1">
    <location>
        <begin position="1"/>
        <end position="22"/>
    </location>
</feature>
<accession>A0AAU8IZQ8</accession>
<dbReference type="RefSeq" id="WP_353944681.1">
    <property type="nucleotide sequence ID" value="NZ_CP159534.1"/>
</dbReference>
<name>A0AAU8IZQ8_9ACTN</name>
<organism evidence="2">
    <name type="scientific">Streptomyces tabacisoli</name>
    <dbReference type="NCBI Taxonomy" id="3156398"/>
    <lineage>
        <taxon>Bacteria</taxon>
        <taxon>Bacillati</taxon>
        <taxon>Actinomycetota</taxon>
        <taxon>Actinomycetes</taxon>
        <taxon>Kitasatosporales</taxon>
        <taxon>Streptomycetaceae</taxon>
        <taxon>Streptomyces</taxon>
    </lineage>
</organism>
<dbReference type="KEGG" id="stac:ABII15_25915"/>
<dbReference type="AlphaFoldDB" id="A0AAU8IZQ8"/>
<reference evidence="2" key="1">
    <citation type="submission" date="2024-06" db="EMBL/GenBank/DDBJ databases">
        <title>Streptomyces sp. strain HUAS MG91 genome sequences.</title>
        <authorList>
            <person name="Mo P."/>
        </authorList>
    </citation>
    <scope>NUCLEOTIDE SEQUENCE</scope>
    <source>
        <strain evidence="2">HUAS MG91</strain>
    </source>
</reference>
<evidence type="ECO:0000256" key="1">
    <source>
        <dbReference type="SAM" id="MobiDB-lite"/>
    </source>
</evidence>
<gene>
    <name evidence="2" type="ORF">ABII15_25915</name>
</gene>
<dbReference type="EMBL" id="CP159534">
    <property type="protein sequence ID" value="XCJ73186.1"/>
    <property type="molecule type" value="Genomic_DNA"/>
</dbReference>
<proteinExistence type="predicted"/>
<protein>
    <submittedName>
        <fullName evidence="2">Uncharacterized protein</fullName>
    </submittedName>
</protein>
<evidence type="ECO:0000313" key="2">
    <source>
        <dbReference type="EMBL" id="XCJ73186.1"/>
    </source>
</evidence>
<feature type="compositionally biased region" description="Pro residues" evidence="1">
    <location>
        <begin position="1"/>
        <end position="12"/>
    </location>
</feature>
<sequence length="53" mass="5688">MTATPLPVPDEAPLPAFGLPARSDHPVLSAVLDELRLRALDPEPVVARYEDAP</sequence>